<dbReference type="PANTHER" id="PTHR21197:SF0">
    <property type="entry name" value="UDP-GALACTOPYRANOSE MUTASE"/>
    <property type="match status" value="1"/>
</dbReference>
<evidence type="ECO:0000256" key="5">
    <source>
        <dbReference type="ARBA" id="ARBA00023235"/>
    </source>
</evidence>
<comment type="similarity">
    <text evidence="2">Belongs to the UDP-galactopyranose/dTDP-fucopyranose mutase family.</text>
</comment>
<comment type="caution">
    <text evidence="7">The sequence shown here is derived from an EMBL/GenBank/DDBJ whole genome shotgun (WGS) entry which is preliminary data.</text>
</comment>
<dbReference type="NCBIfam" id="TIGR00031">
    <property type="entry name" value="UDP-GALP_mutase"/>
    <property type="match status" value="1"/>
</dbReference>
<evidence type="ECO:0000313" key="8">
    <source>
        <dbReference type="Proteomes" id="UP000724149"/>
    </source>
</evidence>
<name>A0ABS2GRZ5_9FIRM</name>
<evidence type="ECO:0000256" key="4">
    <source>
        <dbReference type="ARBA" id="ARBA00022827"/>
    </source>
</evidence>
<feature type="domain" description="UDP-galactopyranose mutase C-terminal" evidence="6">
    <location>
        <begin position="156"/>
        <end position="368"/>
    </location>
</feature>
<organism evidence="7 8">
    <name type="scientific">Hydrogenoanaerobacterium saccharovorans</name>
    <dbReference type="NCBI Taxonomy" id="474960"/>
    <lineage>
        <taxon>Bacteria</taxon>
        <taxon>Bacillati</taxon>
        <taxon>Bacillota</taxon>
        <taxon>Clostridia</taxon>
        <taxon>Eubacteriales</taxon>
        <taxon>Oscillospiraceae</taxon>
        <taxon>Hydrogenoanaerobacterium</taxon>
    </lineage>
</organism>
<dbReference type="Gene3D" id="3.40.50.720">
    <property type="entry name" value="NAD(P)-binding Rossmann-like Domain"/>
    <property type="match status" value="3"/>
</dbReference>
<comment type="cofactor">
    <cofactor evidence="1">
        <name>FAD</name>
        <dbReference type="ChEBI" id="CHEBI:57692"/>
    </cofactor>
</comment>
<keyword evidence="8" id="KW-1185">Reference proteome</keyword>
<dbReference type="EMBL" id="JACSNR010000015">
    <property type="protein sequence ID" value="MBM6924275.1"/>
    <property type="molecule type" value="Genomic_DNA"/>
</dbReference>
<proteinExistence type="inferred from homology"/>
<dbReference type="GO" id="GO:0008767">
    <property type="term" value="F:UDP-galactopyranose mutase activity"/>
    <property type="evidence" value="ECO:0007669"/>
    <property type="project" value="UniProtKB-EC"/>
</dbReference>
<evidence type="ECO:0000256" key="1">
    <source>
        <dbReference type="ARBA" id="ARBA00001974"/>
    </source>
</evidence>
<dbReference type="SUPFAM" id="SSF51971">
    <property type="entry name" value="Nucleotide-binding domain"/>
    <property type="match status" value="1"/>
</dbReference>
<dbReference type="EC" id="5.4.99.9" evidence="7"/>
<dbReference type="Pfam" id="PF03275">
    <property type="entry name" value="GLF"/>
    <property type="match status" value="1"/>
</dbReference>
<keyword evidence="3" id="KW-0285">Flavoprotein</keyword>
<dbReference type="SUPFAM" id="SSF54373">
    <property type="entry name" value="FAD-linked reductases, C-terminal domain"/>
    <property type="match status" value="1"/>
</dbReference>
<dbReference type="PANTHER" id="PTHR21197">
    <property type="entry name" value="UDP-GALACTOPYRANOSE MUTASE"/>
    <property type="match status" value="1"/>
</dbReference>
<evidence type="ECO:0000259" key="6">
    <source>
        <dbReference type="Pfam" id="PF03275"/>
    </source>
</evidence>
<dbReference type="RefSeq" id="WP_204722117.1">
    <property type="nucleotide sequence ID" value="NZ_JACSNR010000015.1"/>
</dbReference>
<keyword evidence="5 7" id="KW-0413">Isomerase</keyword>
<dbReference type="InterPro" id="IPR004379">
    <property type="entry name" value="UDP-GALP_mutase"/>
</dbReference>
<accession>A0ABS2GRZ5</accession>
<reference evidence="7 8" key="1">
    <citation type="journal article" date="2021" name="Sci. Rep.">
        <title>The distribution of antibiotic resistance genes in chicken gut microbiota commensals.</title>
        <authorList>
            <person name="Juricova H."/>
            <person name="Matiasovicova J."/>
            <person name="Kubasova T."/>
            <person name="Cejkova D."/>
            <person name="Rychlik I."/>
        </authorList>
    </citation>
    <scope>NUCLEOTIDE SEQUENCE [LARGE SCALE GENOMIC DNA]</scope>
    <source>
        <strain evidence="7 8">An564</strain>
    </source>
</reference>
<protein>
    <submittedName>
        <fullName evidence="7">UDP-galactopyranose mutase</fullName>
        <ecNumber evidence="7">5.4.99.9</ecNumber>
    </submittedName>
</protein>
<evidence type="ECO:0000256" key="2">
    <source>
        <dbReference type="ARBA" id="ARBA00009321"/>
    </source>
</evidence>
<dbReference type="InterPro" id="IPR015899">
    <property type="entry name" value="UDP-GalPyranose_mutase_C"/>
</dbReference>
<evidence type="ECO:0000313" key="7">
    <source>
        <dbReference type="EMBL" id="MBM6924275.1"/>
    </source>
</evidence>
<dbReference type="Proteomes" id="UP000724149">
    <property type="component" value="Unassembled WGS sequence"/>
</dbReference>
<sequence length="387" mass="44366">MQNSPAARQAVVVGAGFAGAVTARELADHGYQVKILEHRAQIGGNMYDYPRDGVLTHLYGPHIFHTGNQKVFEYLSRFTRWVPYEHRVLGRIKGKYVPIPFNFRSMEELFPSEEAAMLREKLTAAYPGQDRVSVLDLVHNPDPDIARLGEFVFENVFVHYTAKQWGMPVEQVDTSVINRVPVVLGYDDRYFRDPIQMMPEQGFTPLFEAMLDHENITVELDTDARSRLTLTEDGRILLDGETFTGPVIYTGAPDELLDCRLGALPYRSLRLDFETLETDSFQPASVVNYPNEEDFTRITEFKKLTGQAMPGRTVILREYPAKYQPNTGMEAYYPIDSEESHALYQRYREEFARYGNLYFCGRLAEYRYYNMDAAVDAALRLSAELVK</sequence>
<evidence type="ECO:0000256" key="3">
    <source>
        <dbReference type="ARBA" id="ARBA00022630"/>
    </source>
</evidence>
<gene>
    <name evidence="7" type="primary">glf</name>
    <name evidence="7" type="ORF">H9X81_11330</name>
</gene>
<dbReference type="Pfam" id="PF13450">
    <property type="entry name" value="NAD_binding_8"/>
    <property type="match status" value="1"/>
</dbReference>
<keyword evidence="4" id="KW-0274">FAD</keyword>